<dbReference type="OrthoDB" id="74360at2759"/>
<evidence type="ECO:0000313" key="5">
    <source>
        <dbReference type="Proteomes" id="UP000559256"/>
    </source>
</evidence>
<evidence type="ECO:0008006" key="6">
    <source>
        <dbReference type="Google" id="ProtNLM"/>
    </source>
</evidence>
<organism evidence="4 5">
    <name type="scientific">Tetrapyrgos nigripes</name>
    <dbReference type="NCBI Taxonomy" id="182062"/>
    <lineage>
        <taxon>Eukaryota</taxon>
        <taxon>Fungi</taxon>
        <taxon>Dikarya</taxon>
        <taxon>Basidiomycota</taxon>
        <taxon>Agaricomycotina</taxon>
        <taxon>Agaricomycetes</taxon>
        <taxon>Agaricomycetidae</taxon>
        <taxon>Agaricales</taxon>
        <taxon>Marasmiineae</taxon>
        <taxon>Marasmiaceae</taxon>
        <taxon>Tetrapyrgos</taxon>
    </lineage>
</organism>
<dbReference type="InterPro" id="IPR036188">
    <property type="entry name" value="FAD/NAD-bd_sf"/>
</dbReference>
<evidence type="ECO:0000313" key="4">
    <source>
        <dbReference type="EMBL" id="KAF5344243.1"/>
    </source>
</evidence>
<reference evidence="4 5" key="1">
    <citation type="journal article" date="2020" name="ISME J.">
        <title>Uncovering the hidden diversity of litter-decomposition mechanisms in mushroom-forming fungi.</title>
        <authorList>
            <person name="Floudas D."/>
            <person name="Bentzer J."/>
            <person name="Ahren D."/>
            <person name="Johansson T."/>
            <person name="Persson P."/>
            <person name="Tunlid A."/>
        </authorList>
    </citation>
    <scope>NUCLEOTIDE SEQUENCE [LARGE SCALE GENOMIC DNA]</scope>
    <source>
        <strain evidence="4 5">CBS 291.85</strain>
    </source>
</reference>
<name>A0A8H5CNR0_9AGAR</name>
<protein>
    <recommendedName>
        <fullName evidence="6">Flavin-containing monooxygenase</fullName>
    </recommendedName>
</protein>
<dbReference type="PANTHER" id="PTHR43539">
    <property type="entry name" value="FLAVIN-BINDING MONOOXYGENASE-LIKE PROTEIN (AFU_ORTHOLOGUE AFUA_4G09220)"/>
    <property type="match status" value="1"/>
</dbReference>
<dbReference type="GO" id="GO:0050660">
    <property type="term" value="F:flavin adenine dinucleotide binding"/>
    <property type="evidence" value="ECO:0007669"/>
    <property type="project" value="InterPro"/>
</dbReference>
<proteinExistence type="predicted"/>
<dbReference type="GO" id="GO:0050661">
    <property type="term" value="F:NADP binding"/>
    <property type="evidence" value="ECO:0007669"/>
    <property type="project" value="InterPro"/>
</dbReference>
<dbReference type="EMBL" id="JAACJM010000127">
    <property type="protein sequence ID" value="KAF5344243.1"/>
    <property type="molecule type" value="Genomic_DNA"/>
</dbReference>
<evidence type="ECO:0000256" key="1">
    <source>
        <dbReference type="ARBA" id="ARBA00022630"/>
    </source>
</evidence>
<dbReference type="Pfam" id="PF00743">
    <property type="entry name" value="FMO-like"/>
    <property type="match status" value="1"/>
</dbReference>
<accession>A0A8H5CNR0</accession>
<keyword evidence="1" id="KW-0285">Flavoprotein</keyword>
<gene>
    <name evidence="4" type="ORF">D9758_012355</name>
</gene>
<dbReference type="AlphaFoldDB" id="A0A8H5CNR0"/>
<keyword evidence="2" id="KW-0274">FAD</keyword>
<keyword evidence="3" id="KW-0560">Oxidoreductase</keyword>
<dbReference type="InterPro" id="IPR020946">
    <property type="entry name" value="Flavin_mOase-like"/>
</dbReference>
<comment type="caution">
    <text evidence="4">The sequence shown here is derived from an EMBL/GenBank/DDBJ whole genome shotgun (WGS) entry which is preliminary data.</text>
</comment>
<dbReference type="SUPFAM" id="SSF51905">
    <property type="entry name" value="FAD/NAD(P)-binding domain"/>
    <property type="match status" value="2"/>
</dbReference>
<evidence type="ECO:0000256" key="2">
    <source>
        <dbReference type="ARBA" id="ARBA00022827"/>
    </source>
</evidence>
<sequence length="628" mass="69761">MHQPPSEFPLPTLDHLGVKEAPAKDLDAKSIVTEWFTAFASNAQSGNVKAIMDLFYHESYWRDLLALTWDFRTFIGPTKIAQFLYDRLAASQLKALELQDDSIQLQLPFPDLAWIQFTFTFEVSNTGTGSGIGRLVPQPDGRWKANCMFTNLEGLKGSPEQIGALRDTETDHGFWERQRKEEIAFKEAEPTVLVIGGSLNGLVISARLKVLNVSTLIVEQSPRIGDAWRKRYETLSTHDPIHMVHLPYLPFPSTWPEYTPAYKMANWLEAYADSLDLNYWTSSAVTKVEKNKVSGRWTVHIQQGGKQQVFTQVKHVVLATGFAPTHNLRFPSIPGMETYQGQTLHSTQYKSARDYVGKKVVVIGSSASGHDIAADFVRNGNGRNPNLLHLMPPGTDVGFADTTMIQRGPTFIMSAKNGWTVLRAGMYNEDGPPVDVADRIGASFPYAFLLNGMFQRQVDAICELDKDLLAGLKACGFKFTKGRFDAGPLPRIQENLGGIYIDTGASKLVINGSIKLKNDSTIESFTNTGLKFANGSELQADVVIFATGYGSHNAIVHKLCDEETAQKCKTIWGVDEEGELRGCWRDLGVPGLWFMTGGLALCRFWSKHLALQIKAIEEGKLTSRYSLP</sequence>
<dbReference type="PANTHER" id="PTHR43539:SF68">
    <property type="entry name" value="FLAVIN-BINDING MONOOXYGENASE-LIKE PROTEIN (AFU_ORTHOLOGUE AFUA_4G09220)"/>
    <property type="match status" value="1"/>
</dbReference>
<dbReference type="GO" id="GO:0004499">
    <property type="term" value="F:N,N-dimethylaniline monooxygenase activity"/>
    <property type="evidence" value="ECO:0007669"/>
    <property type="project" value="InterPro"/>
</dbReference>
<dbReference type="Proteomes" id="UP000559256">
    <property type="component" value="Unassembled WGS sequence"/>
</dbReference>
<dbReference type="Gene3D" id="3.50.50.60">
    <property type="entry name" value="FAD/NAD(P)-binding domain"/>
    <property type="match status" value="2"/>
</dbReference>
<dbReference type="InterPro" id="IPR050982">
    <property type="entry name" value="Auxin_biosynth/cation_transpt"/>
</dbReference>
<evidence type="ECO:0000256" key="3">
    <source>
        <dbReference type="ARBA" id="ARBA00023002"/>
    </source>
</evidence>
<keyword evidence="5" id="KW-1185">Reference proteome</keyword>